<dbReference type="SMART" id="SM00448">
    <property type="entry name" value="REC"/>
    <property type="match status" value="1"/>
</dbReference>
<dbReference type="SMART" id="SM00387">
    <property type="entry name" value="HATPase_c"/>
    <property type="match status" value="1"/>
</dbReference>
<dbReference type="InterPro" id="IPR036641">
    <property type="entry name" value="HPT_dom_sf"/>
</dbReference>
<dbReference type="CDD" id="cd16172">
    <property type="entry name" value="TorS_sensor_domain"/>
    <property type="match status" value="1"/>
</dbReference>
<dbReference type="GO" id="GO:0005886">
    <property type="term" value="C:plasma membrane"/>
    <property type="evidence" value="ECO:0007669"/>
    <property type="project" value="UniProtKB-SubCell"/>
</dbReference>
<keyword evidence="9" id="KW-0547">Nucleotide-binding</keyword>
<dbReference type="InterPro" id="IPR001789">
    <property type="entry name" value="Sig_transdc_resp-reg_receiver"/>
</dbReference>
<dbReference type="CDD" id="cd00088">
    <property type="entry name" value="HPT"/>
    <property type="match status" value="1"/>
</dbReference>
<evidence type="ECO:0000259" key="22">
    <source>
        <dbReference type="PROSITE" id="PS50109"/>
    </source>
</evidence>
<dbReference type="InterPro" id="IPR036097">
    <property type="entry name" value="HisK_dim/P_sf"/>
</dbReference>
<dbReference type="Pfam" id="PF21689">
    <property type="entry name" value="TorS_sensor_domain"/>
    <property type="match status" value="1"/>
</dbReference>
<dbReference type="PANTHER" id="PTHR43047">
    <property type="entry name" value="TWO-COMPONENT HISTIDINE PROTEIN KINASE"/>
    <property type="match status" value="1"/>
</dbReference>
<dbReference type="Gene3D" id="1.20.120.160">
    <property type="entry name" value="HPT domain"/>
    <property type="match status" value="1"/>
</dbReference>
<comment type="subunit">
    <text evidence="16">At low DSF concentrations, interacts with RpfF.</text>
</comment>
<dbReference type="InterPro" id="IPR008207">
    <property type="entry name" value="Sig_transdc_His_kin_Hpt_dom"/>
</dbReference>
<dbReference type="InterPro" id="IPR004358">
    <property type="entry name" value="Sig_transdc_His_kin-like_C"/>
</dbReference>
<dbReference type="GO" id="GO:0000155">
    <property type="term" value="F:phosphorelay sensor kinase activity"/>
    <property type="evidence" value="ECO:0007669"/>
    <property type="project" value="InterPro"/>
</dbReference>
<dbReference type="PROSITE" id="PS50885">
    <property type="entry name" value="HAMP"/>
    <property type="match status" value="1"/>
</dbReference>
<feature type="modified residue" description="4-aspartylphosphate" evidence="19">
    <location>
        <position position="762"/>
    </location>
</feature>
<accession>U3BZV2</accession>
<dbReference type="NCBIfam" id="TIGR02956">
    <property type="entry name" value="TMAO_torS"/>
    <property type="match status" value="1"/>
</dbReference>
<evidence type="ECO:0000256" key="18">
    <source>
        <dbReference type="PROSITE-ProRule" id="PRU00110"/>
    </source>
</evidence>
<dbReference type="SMART" id="SM00073">
    <property type="entry name" value="HPT"/>
    <property type="match status" value="1"/>
</dbReference>
<keyword evidence="8 21" id="KW-0812">Transmembrane</keyword>
<gene>
    <name evidence="26" type="ORF">VAZ01S_015_00480</name>
</gene>
<feature type="domain" description="HPt" evidence="25">
    <location>
        <begin position="895"/>
        <end position="990"/>
    </location>
</feature>
<dbReference type="EMBL" id="BATL01000015">
    <property type="protein sequence ID" value="GAD74804.1"/>
    <property type="molecule type" value="Genomic_DNA"/>
</dbReference>
<keyword evidence="14" id="KW-0902">Two-component regulatory system</keyword>
<dbReference type="eggNOG" id="COG4192">
    <property type="taxonomic scope" value="Bacteria"/>
</dbReference>
<dbReference type="PANTHER" id="PTHR43047:SF64">
    <property type="entry name" value="HISTIDINE KINASE CONTAINING CHEY-HOMOLOGOUS RECEIVER DOMAIN AND PAS DOMAIN-RELATED"/>
    <property type="match status" value="1"/>
</dbReference>
<evidence type="ECO:0000256" key="20">
    <source>
        <dbReference type="SAM" id="Coils"/>
    </source>
</evidence>
<evidence type="ECO:0000313" key="26">
    <source>
        <dbReference type="EMBL" id="GAD74804.1"/>
    </source>
</evidence>
<dbReference type="eggNOG" id="COG2205">
    <property type="taxonomic scope" value="Bacteria"/>
</dbReference>
<keyword evidence="11" id="KW-0378">Hydrolase</keyword>
<dbReference type="Proteomes" id="UP000016567">
    <property type="component" value="Unassembled WGS sequence"/>
</dbReference>
<dbReference type="InterPro" id="IPR037952">
    <property type="entry name" value="Sensor_TorS"/>
</dbReference>
<protein>
    <recommendedName>
        <fullName evidence="17">Sensory/regulatory protein RpfC</fullName>
        <ecNumber evidence="3">2.7.13.3</ecNumber>
    </recommendedName>
</protein>
<dbReference type="CDD" id="cd00082">
    <property type="entry name" value="HisKA"/>
    <property type="match status" value="1"/>
</dbReference>
<evidence type="ECO:0000256" key="10">
    <source>
        <dbReference type="ARBA" id="ARBA00022777"/>
    </source>
</evidence>
<dbReference type="CDD" id="cd06225">
    <property type="entry name" value="HAMP"/>
    <property type="match status" value="1"/>
</dbReference>
<dbReference type="SUPFAM" id="SSF47226">
    <property type="entry name" value="Histidine-containing phosphotransfer domain, HPT domain"/>
    <property type="match status" value="1"/>
</dbReference>
<comment type="catalytic activity">
    <reaction evidence="1">
        <text>ATP + protein L-histidine = ADP + protein N-phospho-L-histidine.</text>
        <dbReference type="EC" id="2.7.13.3"/>
    </reaction>
</comment>
<keyword evidence="4" id="KW-1003">Cell membrane</keyword>
<keyword evidence="27" id="KW-1185">Reference proteome</keyword>
<dbReference type="GO" id="GO:0005524">
    <property type="term" value="F:ATP binding"/>
    <property type="evidence" value="ECO:0007669"/>
    <property type="project" value="UniProtKB-KW"/>
</dbReference>
<dbReference type="CDD" id="cd16922">
    <property type="entry name" value="HATPase_EvgS-ArcB-TorS-like"/>
    <property type="match status" value="1"/>
</dbReference>
<dbReference type="InterPro" id="IPR038188">
    <property type="entry name" value="TorS_sensor_sf"/>
</dbReference>
<feature type="coiled-coil region" evidence="20">
    <location>
        <begin position="112"/>
        <end position="163"/>
    </location>
</feature>
<dbReference type="SUPFAM" id="SSF52172">
    <property type="entry name" value="CheY-like"/>
    <property type="match status" value="1"/>
</dbReference>
<comment type="caution">
    <text evidence="26">The sequence shown here is derived from an EMBL/GenBank/DDBJ whole genome shotgun (WGS) entry which is preliminary data.</text>
</comment>
<dbReference type="Pfam" id="PF02518">
    <property type="entry name" value="HATPase_c"/>
    <property type="match status" value="1"/>
</dbReference>
<keyword evidence="10 26" id="KW-0418">Kinase</keyword>
<evidence type="ECO:0000256" key="19">
    <source>
        <dbReference type="PROSITE-ProRule" id="PRU00169"/>
    </source>
</evidence>
<evidence type="ECO:0000256" key="21">
    <source>
        <dbReference type="SAM" id="Phobius"/>
    </source>
</evidence>
<dbReference type="PRINTS" id="PR00344">
    <property type="entry name" value="BCTRLSENSOR"/>
</dbReference>
<dbReference type="SUPFAM" id="SSF47384">
    <property type="entry name" value="Homodimeric domain of signal transducing histidine kinase"/>
    <property type="match status" value="1"/>
</dbReference>
<dbReference type="InterPro" id="IPR014302">
    <property type="entry name" value="Sig_transdc_His_kinase_TorS"/>
</dbReference>
<evidence type="ECO:0000256" key="1">
    <source>
        <dbReference type="ARBA" id="ARBA00000085"/>
    </source>
</evidence>
<evidence type="ECO:0000256" key="13">
    <source>
        <dbReference type="ARBA" id="ARBA00022989"/>
    </source>
</evidence>
<feature type="coiled-coil region" evidence="20">
    <location>
        <begin position="413"/>
        <end position="441"/>
    </location>
</feature>
<keyword evidence="7" id="KW-0808">Transferase</keyword>
<evidence type="ECO:0000256" key="16">
    <source>
        <dbReference type="ARBA" id="ARBA00064003"/>
    </source>
</evidence>
<proteinExistence type="predicted"/>
<feature type="transmembrane region" description="Helical" evidence="21">
    <location>
        <begin position="12"/>
        <end position="37"/>
    </location>
</feature>
<evidence type="ECO:0000256" key="7">
    <source>
        <dbReference type="ARBA" id="ARBA00022679"/>
    </source>
</evidence>
<dbReference type="AlphaFoldDB" id="U3BZV2"/>
<keyword evidence="13 21" id="KW-1133">Transmembrane helix</keyword>
<evidence type="ECO:0000256" key="14">
    <source>
        <dbReference type="ARBA" id="ARBA00023012"/>
    </source>
</evidence>
<evidence type="ECO:0000259" key="23">
    <source>
        <dbReference type="PROSITE" id="PS50110"/>
    </source>
</evidence>
<dbReference type="FunFam" id="1.10.287.130:FF:000002">
    <property type="entry name" value="Two-component osmosensing histidine kinase"/>
    <property type="match status" value="1"/>
</dbReference>
<evidence type="ECO:0000256" key="8">
    <source>
        <dbReference type="ARBA" id="ARBA00022692"/>
    </source>
</evidence>
<dbReference type="PROSITE" id="PS50110">
    <property type="entry name" value="RESPONSE_REGULATORY"/>
    <property type="match status" value="1"/>
</dbReference>
<dbReference type="InterPro" id="IPR003660">
    <property type="entry name" value="HAMP_dom"/>
</dbReference>
<dbReference type="PROSITE" id="PS50109">
    <property type="entry name" value="HIS_KIN"/>
    <property type="match status" value="1"/>
</dbReference>
<dbReference type="InterPro" id="IPR003661">
    <property type="entry name" value="HisK_dim/P_dom"/>
</dbReference>
<feature type="transmembrane region" description="Helical" evidence="21">
    <location>
        <begin position="334"/>
        <end position="355"/>
    </location>
</feature>
<keyword evidence="20" id="KW-0175">Coiled coil</keyword>
<dbReference type="OrthoDB" id="6724607at2"/>
<dbReference type="FunFam" id="3.30.565.10:FF:000010">
    <property type="entry name" value="Sensor histidine kinase RcsC"/>
    <property type="match status" value="1"/>
</dbReference>
<dbReference type="InterPro" id="IPR036890">
    <property type="entry name" value="HATPase_C_sf"/>
</dbReference>
<feature type="modified residue" description="Phosphohistidine" evidence="18">
    <location>
        <position position="934"/>
    </location>
</feature>
<dbReference type="EC" id="2.7.13.3" evidence="3"/>
<evidence type="ECO:0000256" key="6">
    <source>
        <dbReference type="ARBA" id="ARBA00022553"/>
    </source>
</evidence>
<dbReference type="Pfam" id="PF00072">
    <property type="entry name" value="Response_reg"/>
    <property type="match status" value="1"/>
</dbReference>
<evidence type="ECO:0000259" key="25">
    <source>
        <dbReference type="PROSITE" id="PS50894"/>
    </source>
</evidence>
<reference evidence="26 27" key="1">
    <citation type="submission" date="2013-09" db="EMBL/GenBank/DDBJ databases">
        <title>Whole genome shotgun sequence of Vibrio azureus NBRC 104587.</title>
        <authorList>
            <person name="Isaki S."/>
            <person name="Hosoyama A."/>
            <person name="Numata M."/>
            <person name="Hashimoto M."/>
            <person name="Hosoyama Y."/>
            <person name="Tsuchikane K."/>
            <person name="Noguchi M."/>
            <person name="Hirakata S."/>
            <person name="Ichikawa N."/>
            <person name="Ohji S."/>
            <person name="Yamazoe A."/>
            <person name="Fujita N."/>
        </authorList>
    </citation>
    <scope>NUCLEOTIDE SEQUENCE [LARGE SCALE GENOMIC DNA]</scope>
    <source>
        <strain evidence="26 27">NBRC 104587</strain>
    </source>
</reference>
<dbReference type="InterPro" id="IPR005467">
    <property type="entry name" value="His_kinase_dom"/>
</dbReference>
<feature type="domain" description="Response regulatory" evidence="23">
    <location>
        <begin position="713"/>
        <end position="836"/>
    </location>
</feature>
<feature type="domain" description="HAMP" evidence="24">
    <location>
        <begin position="360"/>
        <end position="412"/>
    </location>
</feature>
<dbReference type="GO" id="GO:0016787">
    <property type="term" value="F:hydrolase activity"/>
    <property type="evidence" value="ECO:0007669"/>
    <property type="project" value="UniProtKB-KW"/>
</dbReference>
<organism evidence="26 27">
    <name type="scientific">Vibrio azureus NBRC 104587</name>
    <dbReference type="NCBI Taxonomy" id="1219077"/>
    <lineage>
        <taxon>Bacteria</taxon>
        <taxon>Pseudomonadati</taxon>
        <taxon>Pseudomonadota</taxon>
        <taxon>Gammaproteobacteria</taxon>
        <taxon>Vibrionales</taxon>
        <taxon>Vibrionaceae</taxon>
        <taxon>Vibrio</taxon>
    </lineage>
</organism>
<evidence type="ECO:0000256" key="12">
    <source>
        <dbReference type="ARBA" id="ARBA00022840"/>
    </source>
</evidence>
<evidence type="ECO:0000256" key="4">
    <source>
        <dbReference type="ARBA" id="ARBA00022475"/>
    </source>
</evidence>
<comment type="subcellular location">
    <subcellularLocation>
        <location evidence="2">Cell inner membrane</location>
        <topology evidence="2">Multi-pass membrane protein</topology>
    </subcellularLocation>
</comment>
<evidence type="ECO:0000256" key="2">
    <source>
        <dbReference type="ARBA" id="ARBA00004429"/>
    </source>
</evidence>
<feature type="domain" description="Histidine kinase" evidence="22">
    <location>
        <begin position="476"/>
        <end position="694"/>
    </location>
</feature>
<keyword evidence="12" id="KW-0067">ATP-binding</keyword>
<dbReference type="Gene3D" id="1.10.287.130">
    <property type="match status" value="1"/>
</dbReference>
<sequence>MLLATANIGRKLLLSYMAMAMLVMISVLIGVSGFSLVAKTEKNVVDSAIPAMIEARQVSELSARIISSVQMLSSAQNEKERQEAGHNLFAQLELLLSHIEELGDESFDLTLVKALERNVQNIINNLAELGISVERKLWLTKEKSSFITEMRALTKELEQLTRTQVQNTSTIAVANVTHIYELLDKKDEGKIYKALDNLVEVDLDLTERLHELHLLAYKILNQIEEASTLENEQQITAAQKQFEKNLKIMERRAMAVEDPTRSDQMTKILSELSKRQLVFAILKRQYDNEAQADNLMQQTLTLFTELNDTVNKLVDDANETTLIAADELTNTLKFAQWSLTLISVIGLLIVFLILWKVVYVSVIKRLTEYSAALLSVARGNLAVELEVTGNDELAHMGRAIMTARNTAKAFKVLAESEARAKRELQEHKAALEELIEQRTSELKLANLRLNEEVLNHAKARTAAEQANRAKSAFLATMSHEIRTPMNGVLGTARLLIDSGLNSIQEKYAEIINRSGTNLLEILNDVLDYSKIEAGHLEIRNLGFDLHQMVEDTYQLMGSRAQEKNLMFTYHIDDNVGRYWKGDVTRLSQVLNNLVGNAIKFTEQGKIGIRVQLNPNIDSEVLFEVIDTGVGIAQIEQKNLFDPFTQAEGGLNQMGGTGLGLAISRRIVQAIGGELNLESAQGVGSRFWFSVPLEESEPVESGVTIHSNEFIRAKVLLIEDNPINRLVAEGFLLSLNHEVIMAENGAQAEEIMKTEPFDIALVDINLPDCNGADLIHRLRDIDSMRDDIGTRLAIPMVAVSAQVFAEEVESYLNSGFDGYLPKPVEKEALASLIFSMLEGKPLLLPQEKLSMNEEESVDSPPIPTTLGNALGNTAMMEEVNMLINPEVVQADRQVLGQTKMQHIVELFEQTSSEILADLEKMAANNEQRAIKDLAHKLKGSAGSLGLQALMDCCQHIEAADDPLAVYIETKKNLRELFEQSLVAIKDLLRPQ</sequence>
<keyword evidence="5" id="KW-0997">Cell inner membrane</keyword>
<dbReference type="Gene3D" id="6.10.340.10">
    <property type="match status" value="1"/>
</dbReference>
<keyword evidence="6 19" id="KW-0597">Phosphoprotein</keyword>
<evidence type="ECO:0000313" key="27">
    <source>
        <dbReference type="Proteomes" id="UP000016567"/>
    </source>
</evidence>
<dbReference type="Gene3D" id="3.40.50.2300">
    <property type="match status" value="1"/>
</dbReference>
<dbReference type="Gene3D" id="3.30.565.10">
    <property type="entry name" value="Histidine kinase-like ATPase, C-terminal domain"/>
    <property type="match status" value="1"/>
</dbReference>
<dbReference type="PROSITE" id="PS50894">
    <property type="entry name" value="HPT"/>
    <property type="match status" value="1"/>
</dbReference>
<dbReference type="SMART" id="SM00388">
    <property type="entry name" value="HisKA"/>
    <property type="match status" value="1"/>
</dbReference>
<dbReference type="Gene3D" id="1.20.58.920">
    <property type="match status" value="1"/>
</dbReference>
<evidence type="ECO:0000256" key="11">
    <source>
        <dbReference type="ARBA" id="ARBA00022801"/>
    </source>
</evidence>
<dbReference type="CDD" id="cd17546">
    <property type="entry name" value="REC_hyHK_CKI1_RcsC-like"/>
    <property type="match status" value="1"/>
</dbReference>
<dbReference type="InterPro" id="IPR003594">
    <property type="entry name" value="HATPase_dom"/>
</dbReference>
<dbReference type="STRING" id="1219077.VAZ01S_015_00480"/>
<evidence type="ECO:0000256" key="17">
    <source>
        <dbReference type="ARBA" id="ARBA00068150"/>
    </source>
</evidence>
<dbReference type="InterPro" id="IPR011006">
    <property type="entry name" value="CheY-like_superfamily"/>
</dbReference>
<evidence type="ECO:0000256" key="15">
    <source>
        <dbReference type="ARBA" id="ARBA00023136"/>
    </source>
</evidence>
<evidence type="ECO:0000259" key="24">
    <source>
        <dbReference type="PROSITE" id="PS50885"/>
    </source>
</evidence>
<dbReference type="Pfam" id="PF01627">
    <property type="entry name" value="Hpt"/>
    <property type="match status" value="1"/>
</dbReference>
<dbReference type="PIRSF" id="PIRSF036437">
    <property type="entry name" value="HK_TorS"/>
    <property type="match status" value="1"/>
</dbReference>
<dbReference type="SUPFAM" id="SSF55874">
    <property type="entry name" value="ATPase domain of HSP90 chaperone/DNA topoisomerase II/histidine kinase"/>
    <property type="match status" value="1"/>
</dbReference>
<dbReference type="RefSeq" id="WP_021708584.1">
    <property type="nucleotide sequence ID" value="NZ_BAOB01000298.1"/>
</dbReference>
<evidence type="ECO:0000256" key="5">
    <source>
        <dbReference type="ARBA" id="ARBA00022519"/>
    </source>
</evidence>
<evidence type="ECO:0000256" key="9">
    <source>
        <dbReference type="ARBA" id="ARBA00022741"/>
    </source>
</evidence>
<dbReference type="Pfam" id="PF00512">
    <property type="entry name" value="HisKA"/>
    <property type="match status" value="1"/>
</dbReference>
<evidence type="ECO:0000256" key="3">
    <source>
        <dbReference type="ARBA" id="ARBA00012438"/>
    </source>
</evidence>
<name>U3BZV2_9VIBR</name>
<keyword evidence="15 21" id="KW-0472">Membrane</keyword>